<proteinExistence type="predicted"/>
<dbReference type="Gene3D" id="3.50.30.40">
    <property type="entry name" value="Ribonuclease E inhibitor RraA/RraA-like"/>
    <property type="match status" value="1"/>
</dbReference>
<evidence type="ECO:0000313" key="1">
    <source>
        <dbReference type="EMBL" id="MFC4198841.1"/>
    </source>
</evidence>
<accession>A0ABV8NSM6</accession>
<organism evidence="1 2">
    <name type="scientific">Pedobacter jamesrossensis</name>
    <dbReference type="NCBI Taxonomy" id="1908238"/>
    <lineage>
        <taxon>Bacteria</taxon>
        <taxon>Pseudomonadati</taxon>
        <taxon>Bacteroidota</taxon>
        <taxon>Sphingobacteriia</taxon>
        <taxon>Sphingobacteriales</taxon>
        <taxon>Sphingobacteriaceae</taxon>
        <taxon>Pedobacter</taxon>
    </lineage>
</organism>
<protein>
    <submittedName>
        <fullName evidence="1">Uncharacterized protein</fullName>
    </submittedName>
</protein>
<comment type="caution">
    <text evidence="1">The sequence shown here is derived from an EMBL/GenBank/DDBJ whole genome shotgun (WGS) entry which is preliminary data.</text>
</comment>
<dbReference type="RefSeq" id="WP_378962888.1">
    <property type="nucleotide sequence ID" value="NZ_JBHRXC010000001.1"/>
</dbReference>
<dbReference type="EMBL" id="JBHSBY010000143">
    <property type="protein sequence ID" value="MFC4198841.1"/>
    <property type="molecule type" value="Genomic_DNA"/>
</dbReference>
<evidence type="ECO:0000313" key="2">
    <source>
        <dbReference type="Proteomes" id="UP001595792"/>
    </source>
</evidence>
<name>A0ABV8NSM6_9SPHI</name>
<sequence>MQPGDAVLAKQDGVLFIPANLVEHIVLTGEVTALFDVFGQQRIEEGNIPPERLIVNGQMK</sequence>
<keyword evidence="2" id="KW-1185">Reference proteome</keyword>
<dbReference type="Proteomes" id="UP001595792">
    <property type="component" value="Unassembled WGS sequence"/>
</dbReference>
<reference evidence="2" key="1">
    <citation type="journal article" date="2019" name="Int. J. Syst. Evol. Microbiol.">
        <title>The Global Catalogue of Microorganisms (GCM) 10K type strain sequencing project: providing services to taxonomists for standard genome sequencing and annotation.</title>
        <authorList>
            <consortium name="The Broad Institute Genomics Platform"/>
            <consortium name="The Broad Institute Genome Sequencing Center for Infectious Disease"/>
            <person name="Wu L."/>
            <person name="Ma J."/>
        </authorList>
    </citation>
    <scope>NUCLEOTIDE SEQUENCE [LARGE SCALE GENOMIC DNA]</scope>
    <source>
        <strain evidence="2">CCM 8689</strain>
    </source>
</reference>
<gene>
    <name evidence="1" type="ORF">ACFOUY_19195</name>
</gene>